<dbReference type="EMBL" id="JAYRBN010000112">
    <property type="protein sequence ID" value="KAL2724990.1"/>
    <property type="molecule type" value="Genomic_DNA"/>
</dbReference>
<organism evidence="2 3">
    <name type="scientific">Vespula maculifrons</name>
    <name type="common">Eastern yellow jacket</name>
    <name type="synonym">Wasp</name>
    <dbReference type="NCBI Taxonomy" id="7453"/>
    <lineage>
        <taxon>Eukaryota</taxon>
        <taxon>Metazoa</taxon>
        <taxon>Ecdysozoa</taxon>
        <taxon>Arthropoda</taxon>
        <taxon>Hexapoda</taxon>
        <taxon>Insecta</taxon>
        <taxon>Pterygota</taxon>
        <taxon>Neoptera</taxon>
        <taxon>Endopterygota</taxon>
        <taxon>Hymenoptera</taxon>
        <taxon>Apocrita</taxon>
        <taxon>Aculeata</taxon>
        <taxon>Vespoidea</taxon>
        <taxon>Vespidae</taxon>
        <taxon>Vespinae</taxon>
        <taxon>Vespula</taxon>
    </lineage>
</organism>
<comment type="caution">
    <text evidence="2">The sequence shown here is derived from an EMBL/GenBank/DDBJ whole genome shotgun (WGS) entry which is preliminary data.</text>
</comment>
<protein>
    <submittedName>
        <fullName evidence="2">Uncharacterized protein</fullName>
    </submittedName>
</protein>
<reference evidence="2 3" key="1">
    <citation type="journal article" date="2024" name="Ann. Entomol. Soc. Am.">
        <title>Genomic analyses of the southern and eastern yellowjacket wasps (Hymenoptera: Vespidae) reveal evolutionary signatures of social life.</title>
        <authorList>
            <person name="Catto M.A."/>
            <person name="Caine P.B."/>
            <person name="Orr S.E."/>
            <person name="Hunt B.G."/>
            <person name="Goodisman M.A.D."/>
        </authorList>
    </citation>
    <scope>NUCLEOTIDE SEQUENCE [LARGE SCALE GENOMIC DNA]</scope>
    <source>
        <strain evidence="2">232</strain>
        <tissue evidence="2">Head and thorax</tissue>
    </source>
</reference>
<sequence>MNKGKEVRVVGGDGRSLSEEEEEEEMEKEKEQEEEEKKEEEEKWRGEGKVEGEERYDGRPAWRLVPRFATFAALAMSR</sequence>
<evidence type="ECO:0000313" key="2">
    <source>
        <dbReference type="EMBL" id="KAL2724990.1"/>
    </source>
</evidence>
<accession>A0ABD2AYD4</accession>
<feature type="region of interest" description="Disordered" evidence="1">
    <location>
        <begin position="1"/>
        <end position="52"/>
    </location>
</feature>
<proteinExistence type="predicted"/>
<dbReference type="AlphaFoldDB" id="A0ABD2AYD4"/>
<evidence type="ECO:0000313" key="3">
    <source>
        <dbReference type="Proteomes" id="UP001607303"/>
    </source>
</evidence>
<keyword evidence="3" id="KW-1185">Reference proteome</keyword>
<dbReference type="Proteomes" id="UP001607303">
    <property type="component" value="Unassembled WGS sequence"/>
</dbReference>
<feature type="compositionally biased region" description="Basic and acidic residues" evidence="1">
    <location>
        <begin position="40"/>
        <end position="52"/>
    </location>
</feature>
<feature type="compositionally biased region" description="Acidic residues" evidence="1">
    <location>
        <begin position="19"/>
        <end position="39"/>
    </location>
</feature>
<evidence type="ECO:0000256" key="1">
    <source>
        <dbReference type="SAM" id="MobiDB-lite"/>
    </source>
</evidence>
<name>A0ABD2AYD4_VESMC</name>
<gene>
    <name evidence="2" type="ORF">V1477_018851</name>
</gene>